<evidence type="ECO:0000256" key="1">
    <source>
        <dbReference type="SAM" id="MobiDB-lite"/>
    </source>
</evidence>
<feature type="compositionally biased region" description="Low complexity" evidence="1">
    <location>
        <begin position="18"/>
        <end position="32"/>
    </location>
</feature>
<protein>
    <recommendedName>
        <fullName evidence="5">Serine/arginine repetitive matrix protein 2</fullName>
    </recommendedName>
</protein>
<organism evidence="3 4">
    <name type="scientific">Nocardiopsis terrae</name>
    <dbReference type="NCBI Taxonomy" id="372655"/>
    <lineage>
        <taxon>Bacteria</taxon>
        <taxon>Bacillati</taxon>
        <taxon>Actinomycetota</taxon>
        <taxon>Actinomycetes</taxon>
        <taxon>Streptosporangiales</taxon>
        <taxon>Nocardiopsidaceae</taxon>
        <taxon>Nocardiopsis</taxon>
    </lineage>
</organism>
<keyword evidence="2" id="KW-0812">Transmembrane</keyword>
<proteinExistence type="predicted"/>
<reference evidence="3 4" key="1">
    <citation type="submission" date="2020-10" db="EMBL/GenBank/DDBJ databases">
        <title>Sequencing the genomes of 1000 actinobacteria strains.</title>
        <authorList>
            <person name="Klenk H.-P."/>
        </authorList>
    </citation>
    <scope>NUCLEOTIDE SEQUENCE [LARGE SCALE GENOMIC DNA]</scope>
    <source>
        <strain evidence="3 4">DSM 45157</strain>
    </source>
</reference>
<evidence type="ECO:0000256" key="2">
    <source>
        <dbReference type="SAM" id="Phobius"/>
    </source>
</evidence>
<feature type="region of interest" description="Disordered" evidence="1">
    <location>
        <begin position="1"/>
        <end position="37"/>
    </location>
</feature>
<feature type="transmembrane region" description="Helical" evidence="2">
    <location>
        <begin position="40"/>
        <end position="58"/>
    </location>
</feature>
<dbReference type="RefSeq" id="WP_191267243.1">
    <property type="nucleotide sequence ID" value="NZ_BMXJ01000001.1"/>
</dbReference>
<evidence type="ECO:0000313" key="4">
    <source>
        <dbReference type="Proteomes" id="UP000598217"/>
    </source>
</evidence>
<name>A0ABR9HN61_9ACTN</name>
<dbReference type="Proteomes" id="UP000598217">
    <property type="component" value="Unassembled WGS sequence"/>
</dbReference>
<evidence type="ECO:0000313" key="3">
    <source>
        <dbReference type="EMBL" id="MBE1460393.1"/>
    </source>
</evidence>
<evidence type="ECO:0008006" key="5">
    <source>
        <dbReference type="Google" id="ProtNLM"/>
    </source>
</evidence>
<feature type="transmembrane region" description="Helical" evidence="2">
    <location>
        <begin position="168"/>
        <end position="195"/>
    </location>
</feature>
<keyword evidence="4" id="KW-1185">Reference proteome</keyword>
<gene>
    <name evidence="3" type="ORF">H4W79_004607</name>
</gene>
<sequence>MTHLPEHPKPYPVPPTAAPTARAPQAPTAQKTPGKRGYRWSGGLALTAVLLFGLSLLLNGNPIKGSPNAIEQFTPDETVEFDVGEGEADAWALFSSGPERGSCVYYPPEGSFRSPETRYQHAEGYGEWDALGPLDTSEPGLYRIACTDSASKYALASASPLQAVDSQIFVTAAITVFVAPPLLLAAIVVGVFTALRRSSARKLALAIREPAPDAPHHQRTPQQS</sequence>
<comment type="caution">
    <text evidence="3">The sequence shown here is derived from an EMBL/GenBank/DDBJ whole genome shotgun (WGS) entry which is preliminary data.</text>
</comment>
<accession>A0ABR9HN61</accession>
<keyword evidence="2" id="KW-0472">Membrane</keyword>
<keyword evidence="2" id="KW-1133">Transmembrane helix</keyword>
<dbReference type="EMBL" id="JADBDY010000001">
    <property type="protein sequence ID" value="MBE1460393.1"/>
    <property type="molecule type" value="Genomic_DNA"/>
</dbReference>